<dbReference type="GO" id="GO:0033214">
    <property type="term" value="P:siderophore-iron import into cell"/>
    <property type="evidence" value="ECO:0007669"/>
    <property type="project" value="TreeGrafter"/>
</dbReference>
<comment type="caution">
    <text evidence="9">The sequence shown here is derived from an EMBL/GenBank/DDBJ whole genome shotgun (WGS) entry which is preliminary data.</text>
</comment>
<dbReference type="Proteomes" id="UP000730862">
    <property type="component" value="Unassembled WGS sequence"/>
</dbReference>
<dbReference type="RefSeq" id="WP_278735690.1">
    <property type="nucleotide sequence ID" value="NZ_JAHAIK010000010.1"/>
</dbReference>
<evidence type="ECO:0000256" key="4">
    <source>
        <dbReference type="ARBA" id="ARBA00022475"/>
    </source>
</evidence>
<dbReference type="SUPFAM" id="SSF81345">
    <property type="entry name" value="ABC transporter involved in vitamin B12 uptake, BtuC"/>
    <property type="match status" value="1"/>
</dbReference>
<feature type="transmembrane region" description="Helical" evidence="8">
    <location>
        <begin position="323"/>
        <end position="340"/>
    </location>
</feature>
<evidence type="ECO:0000256" key="5">
    <source>
        <dbReference type="ARBA" id="ARBA00022692"/>
    </source>
</evidence>
<proteinExistence type="inferred from homology"/>
<feature type="transmembrane region" description="Helical" evidence="8">
    <location>
        <begin position="205"/>
        <end position="225"/>
    </location>
</feature>
<dbReference type="FunFam" id="1.10.3470.10:FF:000001">
    <property type="entry name" value="Vitamin B12 ABC transporter permease BtuC"/>
    <property type="match status" value="1"/>
</dbReference>
<keyword evidence="3" id="KW-0813">Transport</keyword>
<dbReference type="Pfam" id="PF01032">
    <property type="entry name" value="FecCD"/>
    <property type="match status" value="1"/>
</dbReference>
<reference evidence="9" key="1">
    <citation type="submission" date="2021-02" db="EMBL/GenBank/DDBJ databases">
        <title>Infant gut strain persistence is associated with maternal origin, phylogeny, and functional potential including surface adhesion and iron acquisition.</title>
        <authorList>
            <person name="Lou Y.C."/>
        </authorList>
    </citation>
    <scope>NUCLEOTIDE SEQUENCE</scope>
    <source>
        <strain evidence="9">L3_058_000G1_dasL3_058_000G1_concoct_72</strain>
    </source>
</reference>
<evidence type="ECO:0000256" key="1">
    <source>
        <dbReference type="ARBA" id="ARBA00004651"/>
    </source>
</evidence>
<feature type="transmembrane region" description="Helical" evidence="8">
    <location>
        <begin position="132"/>
        <end position="151"/>
    </location>
</feature>
<evidence type="ECO:0000313" key="9">
    <source>
        <dbReference type="EMBL" id="MBS5964952.1"/>
    </source>
</evidence>
<dbReference type="InterPro" id="IPR000522">
    <property type="entry name" value="ABC_transptr_permease_BtuC"/>
</dbReference>
<feature type="transmembrane region" description="Helical" evidence="8">
    <location>
        <begin position="105"/>
        <end position="125"/>
    </location>
</feature>
<evidence type="ECO:0000256" key="2">
    <source>
        <dbReference type="ARBA" id="ARBA00007935"/>
    </source>
</evidence>
<keyword evidence="7 8" id="KW-0472">Membrane</keyword>
<gene>
    <name evidence="9" type="ORF">KIA07_04710</name>
</gene>
<feature type="transmembrane region" description="Helical" evidence="8">
    <location>
        <begin position="290"/>
        <end position="311"/>
    </location>
</feature>
<dbReference type="CDD" id="cd06550">
    <property type="entry name" value="TM_ABC_iron-siderophores_like"/>
    <property type="match status" value="1"/>
</dbReference>
<dbReference type="InterPro" id="IPR037294">
    <property type="entry name" value="ABC_BtuC-like"/>
</dbReference>
<dbReference type="GO" id="GO:0005886">
    <property type="term" value="C:plasma membrane"/>
    <property type="evidence" value="ECO:0007669"/>
    <property type="project" value="UniProtKB-SubCell"/>
</dbReference>
<comment type="similarity">
    <text evidence="2">Belongs to the binding-protein-dependent transport system permease family. FecCD subfamily.</text>
</comment>
<keyword evidence="5 8" id="KW-0812">Transmembrane</keyword>
<evidence type="ECO:0000256" key="3">
    <source>
        <dbReference type="ARBA" id="ARBA00022448"/>
    </source>
</evidence>
<evidence type="ECO:0000256" key="6">
    <source>
        <dbReference type="ARBA" id="ARBA00022989"/>
    </source>
</evidence>
<dbReference type="PANTHER" id="PTHR30472:SF1">
    <property type="entry name" value="FE(3+) DICITRATE TRANSPORT SYSTEM PERMEASE PROTEIN FECC-RELATED"/>
    <property type="match status" value="1"/>
</dbReference>
<name>A0A943L706_FINMA</name>
<accession>A0A943L706</accession>
<protein>
    <submittedName>
        <fullName evidence="9">Iron ABC transporter permease</fullName>
    </submittedName>
</protein>
<dbReference type="PANTHER" id="PTHR30472">
    <property type="entry name" value="FERRIC ENTEROBACTIN TRANSPORT SYSTEM PERMEASE PROTEIN"/>
    <property type="match status" value="1"/>
</dbReference>
<evidence type="ECO:0000256" key="7">
    <source>
        <dbReference type="ARBA" id="ARBA00023136"/>
    </source>
</evidence>
<keyword evidence="6 8" id="KW-1133">Transmembrane helix</keyword>
<comment type="subcellular location">
    <subcellularLocation>
        <location evidence="1">Cell membrane</location>
        <topology evidence="1">Multi-pass membrane protein</topology>
    </subcellularLocation>
</comment>
<feature type="transmembrane region" description="Helical" evidence="8">
    <location>
        <begin position="76"/>
        <end position="93"/>
    </location>
</feature>
<keyword evidence="4" id="KW-1003">Cell membrane</keyword>
<feature type="transmembrane region" description="Helical" evidence="8">
    <location>
        <begin position="15"/>
        <end position="33"/>
    </location>
</feature>
<feature type="transmembrane region" description="Helical" evidence="8">
    <location>
        <begin position="251"/>
        <end position="278"/>
    </location>
</feature>
<dbReference type="AlphaFoldDB" id="A0A943L706"/>
<dbReference type="GO" id="GO:0022857">
    <property type="term" value="F:transmembrane transporter activity"/>
    <property type="evidence" value="ECO:0007669"/>
    <property type="project" value="InterPro"/>
</dbReference>
<evidence type="ECO:0000256" key="8">
    <source>
        <dbReference type="SAM" id="Phobius"/>
    </source>
</evidence>
<dbReference type="EMBL" id="JAHAIK010000010">
    <property type="protein sequence ID" value="MBS5964952.1"/>
    <property type="molecule type" value="Genomic_DNA"/>
</dbReference>
<sequence length="348" mass="36864">MKKIGENTNYPLHKAWIICLSILLLLVVFILSLRFGSRDSSFSDLLSAFFGGVFPRMSGKANEFTLLVIKERMPRTVFSLLAGASLGISGLLMQTVTKNPIADPGIMGVNMGASFAVVIGMVFFNMKTSFDFIIFALVGAFLTSAFVYMVASIGPSGPGPIKLALAGSATALALSSLVSMLILPNNNVMDQFRFWQVGSVGRAEWDGIMGLLPFLLVGWILAFYLSSSLNVLALGDDIATGLGVKIVRTRFLAALAASILCGSVTAIGGPIGFIGLMVPHLVQVLIGPDIRWSMPISALFGAILLTASDVLGRVIARPAEVEVGIVTAIIGAPILIWVSLRIKKGLGD</sequence>
<dbReference type="Gene3D" id="1.10.3470.10">
    <property type="entry name" value="ABC transporter involved in vitamin B12 uptake, BtuC"/>
    <property type="match status" value="1"/>
</dbReference>
<evidence type="ECO:0000313" key="10">
    <source>
        <dbReference type="Proteomes" id="UP000730862"/>
    </source>
</evidence>
<organism evidence="9 10">
    <name type="scientific">Finegoldia magna</name>
    <name type="common">Peptostreptococcus magnus</name>
    <dbReference type="NCBI Taxonomy" id="1260"/>
    <lineage>
        <taxon>Bacteria</taxon>
        <taxon>Bacillati</taxon>
        <taxon>Bacillota</taxon>
        <taxon>Tissierellia</taxon>
        <taxon>Tissierellales</taxon>
        <taxon>Peptoniphilaceae</taxon>
        <taxon>Finegoldia</taxon>
    </lineage>
</organism>